<comment type="caution">
    <text evidence="1">The sequence shown here is derived from an EMBL/GenBank/DDBJ whole genome shotgun (WGS) entry which is preliminary data.</text>
</comment>
<evidence type="ECO:0000313" key="1">
    <source>
        <dbReference type="EMBL" id="KAH6943307.1"/>
    </source>
</evidence>
<sequence>MKKVQGHRPWPTRALESEPLPTAANVGLCPAGHYWLTSRPPFVDSGPASDDVEVRFHLALRGRPQACRSSCVEDDAFEIGDTVILLRRRSETQTLWNAPSGMRSSSSSSVQSADAPRARDPVLANADDYATVST</sequence>
<reference evidence="1" key="1">
    <citation type="submission" date="2020-05" db="EMBL/GenBank/DDBJ databases">
        <title>Large-scale comparative analyses of tick genomes elucidate their genetic diversity and vector capacities.</title>
        <authorList>
            <person name="Jia N."/>
            <person name="Wang J."/>
            <person name="Shi W."/>
            <person name="Du L."/>
            <person name="Sun Y."/>
            <person name="Zhan W."/>
            <person name="Jiang J."/>
            <person name="Wang Q."/>
            <person name="Zhang B."/>
            <person name="Ji P."/>
            <person name="Sakyi L.B."/>
            <person name="Cui X."/>
            <person name="Yuan T."/>
            <person name="Jiang B."/>
            <person name="Yang W."/>
            <person name="Lam T.T.-Y."/>
            <person name="Chang Q."/>
            <person name="Ding S."/>
            <person name="Wang X."/>
            <person name="Zhu J."/>
            <person name="Ruan X."/>
            <person name="Zhao L."/>
            <person name="Wei J."/>
            <person name="Que T."/>
            <person name="Du C."/>
            <person name="Cheng J."/>
            <person name="Dai P."/>
            <person name="Han X."/>
            <person name="Huang E."/>
            <person name="Gao Y."/>
            <person name="Liu J."/>
            <person name="Shao H."/>
            <person name="Ye R."/>
            <person name="Li L."/>
            <person name="Wei W."/>
            <person name="Wang X."/>
            <person name="Wang C."/>
            <person name="Yang T."/>
            <person name="Huo Q."/>
            <person name="Li W."/>
            <person name="Guo W."/>
            <person name="Chen H."/>
            <person name="Zhou L."/>
            <person name="Ni X."/>
            <person name="Tian J."/>
            <person name="Zhou Y."/>
            <person name="Sheng Y."/>
            <person name="Liu T."/>
            <person name="Pan Y."/>
            <person name="Xia L."/>
            <person name="Li J."/>
            <person name="Zhao F."/>
            <person name="Cao W."/>
        </authorList>
    </citation>
    <scope>NUCLEOTIDE SEQUENCE</scope>
    <source>
        <strain evidence="1">Hyas-2018</strain>
    </source>
</reference>
<gene>
    <name evidence="1" type="ORF">HPB50_019419</name>
</gene>
<name>A0ACB7T6Z0_HYAAI</name>
<dbReference type="Proteomes" id="UP000821845">
    <property type="component" value="Chromosome 10"/>
</dbReference>
<evidence type="ECO:0000313" key="2">
    <source>
        <dbReference type="Proteomes" id="UP000821845"/>
    </source>
</evidence>
<protein>
    <submittedName>
        <fullName evidence="1">Uncharacterized protein</fullName>
    </submittedName>
</protein>
<proteinExistence type="predicted"/>
<accession>A0ACB7T6Z0</accession>
<keyword evidence="2" id="KW-1185">Reference proteome</keyword>
<organism evidence="1 2">
    <name type="scientific">Hyalomma asiaticum</name>
    <name type="common">Tick</name>
    <dbReference type="NCBI Taxonomy" id="266040"/>
    <lineage>
        <taxon>Eukaryota</taxon>
        <taxon>Metazoa</taxon>
        <taxon>Ecdysozoa</taxon>
        <taxon>Arthropoda</taxon>
        <taxon>Chelicerata</taxon>
        <taxon>Arachnida</taxon>
        <taxon>Acari</taxon>
        <taxon>Parasitiformes</taxon>
        <taxon>Ixodida</taxon>
        <taxon>Ixodoidea</taxon>
        <taxon>Ixodidae</taxon>
        <taxon>Hyalomminae</taxon>
        <taxon>Hyalomma</taxon>
    </lineage>
</organism>
<dbReference type="EMBL" id="CM023490">
    <property type="protein sequence ID" value="KAH6943307.1"/>
    <property type="molecule type" value="Genomic_DNA"/>
</dbReference>